<dbReference type="eggNOG" id="KOG2644">
    <property type="taxonomic scope" value="Eukaryota"/>
</dbReference>
<dbReference type="Proteomes" id="UP000006911">
    <property type="component" value="Unassembled WGS sequence"/>
</dbReference>
<accession>D5G5C0</accession>
<name>D5G5C0_TUBMM</name>
<dbReference type="SMART" id="SM00852">
    <property type="entry name" value="MoCF_biosynth"/>
    <property type="match status" value="1"/>
</dbReference>
<sequence>MTTPQNARPEKPICTSACLIIGDELLNGKTVDTNSNYFARFCFDLGVEMKRVEVIADDEGEIMEAVRRMNKDYDFVVTSGGIGPTHDDITYSSIAKAFNLPLTLHNETWARMRRLSKSSKTNPPFDWETPSPMLSAKQRMALLPTGPNVRNVYISPDLWVPICIVDNVHILPGIPRIFEQLLEGLRPLLKFNVDNHNKQTRVLISTPMKESEIAGFLTELQEKVKERRIKVGSYPRWGKKRNTVTLTGPDKEYIEGLVDEVEKGVGGLRVSVEDDEQGEPEETEEVGTTPRDEVKT</sequence>
<dbReference type="HOGENOM" id="CLU_030805_0_0_1"/>
<dbReference type="InterPro" id="IPR036425">
    <property type="entry name" value="MoaB/Mog-like_dom_sf"/>
</dbReference>
<dbReference type="Pfam" id="PF24102">
    <property type="entry name" value="FLAD1_M"/>
    <property type="match status" value="1"/>
</dbReference>
<dbReference type="RefSeq" id="XP_002835556.1">
    <property type="nucleotide sequence ID" value="XM_002835510.1"/>
</dbReference>
<feature type="region of interest" description="Disordered" evidence="1">
    <location>
        <begin position="270"/>
        <end position="296"/>
    </location>
</feature>
<dbReference type="FunCoup" id="D5G5C0">
    <property type="interactions" value="14"/>
</dbReference>
<dbReference type="InParanoid" id="D5G5C0"/>
<dbReference type="Pfam" id="PF00994">
    <property type="entry name" value="MoCF_biosynth"/>
    <property type="match status" value="1"/>
</dbReference>
<dbReference type="Gene3D" id="3.40.980.10">
    <property type="entry name" value="MoaB/Mog-like domain"/>
    <property type="match status" value="1"/>
</dbReference>
<dbReference type="KEGG" id="tml:GSTUM_00004264001"/>
<dbReference type="STRING" id="656061.D5G5C0"/>
<feature type="domain" description="MoaB/Mog" evidence="2">
    <location>
        <begin position="17"/>
        <end position="192"/>
    </location>
</feature>
<organism evidence="3 4">
    <name type="scientific">Tuber melanosporum (strain Mel28)</name>
    <name type="common">Perigord black truffle</name>
    <dbReference type="NCBI Taxonomy" id="656061"/>
    <lineage>
        <taxon>Eukaryota</taxon>
        <taxon>Fungi</taxon>
        <taxon>Dikarya</taxon>
        <taxon>Ascomycota</taxon>
        <taxon>Pezizomycotina</taxon>
        <taxon>Pezizomycetes</taxon>
        <taxon>Pezizales</taxon>
        <taxon>Tuberaceae</taxon>
        <taxon>Tuber</taxon>
    </lineage>
</organism>
<dbReference type="SUPFAM" id="SSF53218">
    <property type="entry name" value="Molybdenum cofactor biosynthesis proteins"/>
    <property type="match status" value="1"/>
</dbReference>
<protein>
    <submittedName>
        <fullName evidence="3">(Perigord truffle) hypothetical protein</fullName>
    </submittedName>
</protein>
<reference evidence="3 4" key="1">
    <citation type="journal article" date="2010" name="Nature">
        <title>Perigord black truffle genome uncovers evolutionary origins and mechanisms of symbiosis.</title>
        <authorList>
            <person name="Martin F."/>
            <person name="Kohler A."/>
            <person name="Murat C."/>
            <person name="Balestrini R."/>
            <person name="Coutinho P.M."/>
            <person name="Jaillon O."/>
            <person name="Montanini B."/>
            <person name="Morin E."/>
            <person name="Noel B."/>
            <person name="Percudani R."/>
            <person name="Porcel B."/>
            <person name="Rubini A."/>
            <person name="Amicucci A."/>
            <person name="Amselem J."/>
            <person name="Anthouard V."/>
            <person name="Arcioni S."/>
            <person name="Artiguenave F."/>
            <person name="Aury J.M."/>
            <person name="Ballario P."/>
            <person name="Bolchi A."/>
            <person name="Brenna A."/>
            <person name="Brun A."/>
            <person name="Buee M."/>
            <person name="Cantarel B."/>
            <person name="Chevalier G."/>
            <person name="Couloux A."/>
            <person name="Da Silva C."/>
            <person name="Denoeud F."/>
            <person name="Duplessis S."/>
            <person name="Ghignone S."/>
            <person name="Hilselberger B."/>
            <person name="Iotti M."/>
            <person name="Marcais B."/>
            <person name="Mello A."/>
            <person name="Miranda M."/>
            <person name="Pacioni G."/>
            <person name="Quesneville H."/>
            <person name="Riccioni C."/>
            <person name="Ruotolo R."/>
            <person name="Splivallo R."/>
            <person name="Stocchi V."/>
            <person name="Tisserant E."/>
            <person name="Viscomi A.R."/>
            <person name="Zambonelli A."/>
            <person name="Zampieri E."/>
            <person name="Henrissat B."/>
            <person name="Lebrun M.H."/>
            <person name="Paolocci F."/>
            <person name="Bonfante P."/>
            <person name="Ottonello S."/>
            <person name="Wincker P."/>
        </authorList>
    </citation>
    <scope>NUCLEOTIDE SEQUENCE [LARGE SCALE GENOMIC DNA]</scope>
    <source>
        <strain evidence="3 4">Mel28</strain>
    </source>
</reference>
<evidence type="ECO:0000313" key="3">
    <source>
        <dbReference type="EMBL" id="CAZ79713.1"/>
    </source>
</evidence>
<feature type="compositionally biased region" description="Acidic residues" evidence="1">
    <location>
        <begin position="273"/>
        <end position="285"/>
    </location>
</feature>
<keyword evidence="4" id="KW-1185">Reference proteome</keyword>
<dbReference type="PANTHER" id="PTHR47675:SF1">
    <property type="entry name" value="MOLYBDOPTERIN BINDING DOMAIN PROTEIN (AFU_ORTHOLOGUE AFUA_5G11210)"/>
    <property type="match status" value="1"/>
</dbReference>
<evidence type="ECO:0000256" key="1">
    <source>
        <dbReference type="SAM" id="MobiDB-lite"/>
    </source>
</evidence>
<proteinExistence type="predicted"/>
<gene>
    <name evidence="3" type="ORF">GSTUM_00004264001</name>
</gene>
<evidence type="ECO:0000313" key="4">
    <source>
        <dbReference type="Proteomes" id="UP000006911"/>
    </source>
</evidence>
<dbReference type="InterPro" id="IPR001453">
    <property type="entry name" value="MoaB/Mog_dom"/>
</dbReference>
<dbReference type="GeneID" id="9188132"/>
<dbReference type="OMA" id="EGWAPGC"/>
<evidence type="ECO:0000259" key="2">
    <source>
        <dbReference type="SMART" id="SM00852"/>
    </source>
</evidence>
<dbReference type="EMBL" id="FN429998">
    <property type="protein sequence ID" value="CAZ79713.1"/>
    <property type="molecule type" value="Genomic_DNA"/>
</dbReference>
<dbReference type="PANTHER" id="PTHR47675">
    <property type="entry name" value="MOLYBDOPTERIN BINDING DOMAIN PROTEIN (AFU_ORTHOLOGUE AFUA_5G11210)"/>
    <property type="match status" value="1"/>
</dbReference>
<dbReference type="GO" id="GO:0042726">
    <property type="term" value="P:flavin-containing compound metabolic process"/>
    <property type="evidence" value="ECO:0007669"/>
    <property type="project" value="TreeGrafter"/>
</dbReference>
<dbReference type="CDD" id="cd00885">
    <property type="entry name" value="cinA"/>
    <property type="match status" value="1"/>
</dbReference>
<dbReference type="GO" id="GO:0047884">
    <property type="term" value="F:FAD diphosphatase activity"/>
    <property type="evidence" value="ECO:0007669"/>
    <property type="project" value="TreeGrafter"/>
</dbReference>
<dbReference type="AlphaFoldDB" id="D5G5C0"/>
<dbReference type="InterPro" id="IPR056596">
    <property type="entry name" value="FLAD1_M"/>
</dbReference>